<reference evidence="1 2" key="1">
    <citation type="journal article" date="2022" name="DNA Res.">
        <title>Chromosomal-level genome assembly of the orchid tree Bauhinia variegata (Leguminosae; Cercidoideae) supports the allotetraploid origin hypothesis of Bauhinia.</title>
        <authorList>
            <person name="Zhong Y."/>
            <person name="Chen Y."/>
            <person name="Zheng D."/>
            <person name="Pang J."/>
            <person name="Liu Y."/>
            <person name="Luo S."/>
            <person name="Meng S."/>
            <person name="Qian L."/>
            <person name="Wei D."/>
            <person name="Dai S."/>
            <person name="Zhou R."/>
        </authorList>
    </citation>
    <scope>NUCLEOTIDE SEQUENCE [LARGE SCALE GENOMIC DNA]</scope>
    <source>
        <strain evidence="1">BV-YZ2020</strain>
    </source>
</reference>
<protein>
    <submittedName>
        <fullName evidence="1">Uncharacterized protein</fullName>
    </submittedName>
</protein>
<sequence>MICSQVFLLLLVPLCTASFAFGVLVPEEVQALKDIAKTTGKTDWDFSVDPCSGKSNWVKNLPLVGEENAVTCNCSVVNATLTLCHVVSIAVKEENLQGTLPAELVRFPYLYEIDLSRNYLNGTIPKEWGSMKLLNISLRGNRLTGPIPKELGNITTLKNLILEFNQLSGNLPPELGNLLQIDRLQLTSNKFTGEIPATFARLTTLTDFRVADNQLSGTIPSFIQRWTRLNKLVIEASGLSGPIPSEISFLTNLLDLDLSFNKLSGQIPSGYYGLRRVLYMKPAHWTSA</sequence>
<evidence type="ECO:0000313" key="2">
    <source>
        <dbReference type="Proteomes" id="UP000828941"/>
    </source>
</evidence>
<accession>A0ACB9NFK2</accession>
<comment type="caution">
    <text evidence="1">The sequence shown here is derived from an EMBL/GenBank/DDBJ whole genome shotgun (WGS) entry which is preliminary data.</text>
</comment>
<name>A0ACB9NFK2_BAUVA</name>
<dbReference type="Proteomes" id="UP000828941">
    <property type="component" value="Chromosome 7"/>
</dbReference>
<organism evidence="1 2">
    <name type="scientific">Bauhinia variegata</name>
    <name type="common">Purple orchid tree</name>
    <name type="synonym">Phanera variegata</name>
    <dbReference type="NCBI Taxonomy" id="167791"/>
    <lineage>
        <taxon>Eukaryota</taxon>
        <taxon>Viridiplantae</taxon>
        <taxon>Streptophyta</taxon>
        <taxon>Embryophyta</taxon>
        <taxon>Tracheophyta</taxon>
        <taxon>Spermatophyta</taxon>
        <taxon>Magnoliopsida</taxon>
        <taxon>eudicotyledons</taxon>
        <taxon>Gunneridae</taxon>
        <taxon>Pentapetalae</taxon>
        <taxon>rosids</taxon>
        <taxon>fabids</taxon>
        <taxon>Fabales</taxon>
        <taxon>Fabaceae</taxon>
        <taxon>Cercidoideae</taxon>
        <taxon>Cercideae</taxon>
        <taxon>Bauhiniinae</taxon>
        <taxon>Bauhinia</taxon>
    </lineage>
</organism>
<dbReference type="EMBL" id="CM039432">
    <property type="protein sequence ID" value="KAI4333500.1"/>
    <property type="molecule type" value="Genomic_DNA"/>
</dbReference>
<gene>
    <name evidence="1" type="ORF">L6164_018297</name>
</gene>
<evidence type="ECO:0000313" key="1">
    <source>
        <dbReference type="EMBL" id="KAI4333500.1"/>
    </source>
</evidence>
<proteinExistence type="predicted"/>
<keyword evidence="2" id="KW-1185">Reference proteome</keyword>